<gene>
    <name evidence="1" type="ORF">SDC9_187180</name>
</gene>
<dbReference type="SUPFAM" id="SSF53254">
    <property type="entry name" value="Phosphoglycerate mutase-like"/>
    <property type="match status" value="1"/>
</dbReference>
<name>A0A645HMI1_9ZZZZ</name>
<dbReference type="InterPro" id="IPR029033">
    <property type="entry name" value="His_PPase_superfam"/>
</dbReference>
<sequence length="136" mass="15236">MGRRQAVYYGEILRYLRIPISYPIISSLFCRTIETSQLAFGRTNVLVDPFWFEIYKLSEDLSIVEQAIILESLRAKLELRPPQGSNKVIIAHSFPSGVGLGEIPNMGTVVIKPLGQGKGYEIVARLSLEELASLLR</sequence>
<dbReference type="AlphaFoldDB" id="A0A645HMI1"/>
<organism evidence="1">
    <name type="scientific">bioreactor metagenome</name>
    <dbReference type="NCBI Taxonomy" id="1076179"/>
    <lineage>
        <taxon>unclassified sequences</taxon>
        <taxon>metagenomes</taxon>
        <taxon>ecological metagenomes</taxon>
    </lineage>
</organism>
<comment type="caution">
    <text evidence="1">The sequence shown here is derived from an EMBL/GenBank/DDBJ whole genome shotgun (WGS) entry which is preliminary data.</text>
</comment>
<reference evidence="1" key="1">
    <citation type="submission" date="2019-08" db="EMBL/GenBank/DDBJ databases">
        <authorList>
            <person name="Kucharzyk K."/>
            <person name="Murdoch R.W."/>
            <person name="Higgins S."/>
            <person name="Loffler F."/>
        </authorList>
    </citation>
    <scope>NUCLEOTIDE SEQUENCE</scope>
</reference>
<accession>A0A645HMI1</accession>
<proteinExistence type="predicted"/>
<dbReference type="EMBL" id="VSSQ01095583">
    <property type="protein sequence ID" value="MPN39652.1"/>
    <property type="molecule type" value="Genomic_DNA"/>
</dbReference>
<protein>
    <submittedName>
        <fullName evidence="1">Uncharacterized protein</fullName>
    </submittedName>
</protein>
<evidence type="ECO:0000313" key="1">
    <source>
        <dbReference type="EMBL" id="MPN39652.1"/>
    </source>
</evidence>